<protein>
    <submittedName>
        <fullName evidence="6">RimK family alpha-L-glutamate ligase</fullName>
    </submittedName>
</protein>
<dbReference type="GO" id="GO:0005524">
    <property type="term" value="F:ATP binding"/>
    <property type="evidence" value="ECO:0007669"/>
    <property type="project" value="UniProtKB-UniRule"/>
</dbReference>
<dbReference type="AlphaFoldDB" id="A0A830E579"/>
<dbReference type="InterPro" id="IPR011761">
    <property type="entry name" value="ATP-grasp"/>
</dbReference>
<keyword evidence="2 4" id="KW-0547">Nucleotide-binding</keyword>
<dbReference type="EMBL" id="BMNM01000010">
    <property type="protein sequence ID" value="GGI83577.1"/>
    <property type="molecule type" value="Genomic_DNA"/>
</dbReference>
<sequence length="302" mass="34058">MDVDIGIIRPYEVEYNPEDVVDLEDAIRSLGHRIKRIYIDMIGVKFGRGNINYYQLIGRSNYEELSVSGAVLRHIGVIRDFEQFVHRLWIVRAFELNGIYVMNPVMNWLLASDKFISLMLLAKHGLPVPDTVVSENMFVAYNTVKEFGKSVIKQIRGAMGFGVFQVDDADVAMHIFSYLTNLNKPMYVQRFLDKVGNGDYRVVVVGNEVIGAEFRRGVSWKSNVAQGAKPEPAKVTGELSELALRAIEVLGLDYGGVDIAETRDGYFILEVNPTMSWQGFKKATGVNPAGYIINRLINRIRT</sequence>
<dbReference type="NCBIfam" id="TIGR00768">
    <property type="entry name" value="rimK_fam"/>
    <property type="match status" value="1"/>
</dbReference>
<keyword evidence="6" id="KW-0436">Ligase</keyword>
<dbReference type="GO" id="GO:0016879">
    <property type="term" value="F:ligase activity, forming carbon-nitrogen bonds"/>
    <property type="evidence" value="ECO:0007669"/>
    <property type="project" value="TreeGrafter"/>
</dbReference>
<dbReference type="Proteomes" id="UP000657075">
    <property type="component" value="Unassembled WGS sequence"/>
</dbReference>
<reference evidence="6" key="2">
    <citation type="submission" date="2020-09" db="EMBL/GenBank/DDBJ databases">
        <authorList>
            <person name="Sun Q."/>
            <person name="Ohkuma M."/>
        </authorList>
    </citation>
    <scope>NUCLEOTIDE SEQUENCE</scope>
    <source>
        <strain evidence="6">JCM 11219</strain>
    </source>
</reference>
<dbReference type="PROSITE" id="PS50975">
    <property type="entry name" value="ATP_GRASP"/>
    <property type="match status" value="1"/>
</dbReference>
<dbReference type="InterPro" id="IPR013815">
    <property type="entry name" value="ATP_grasp_subdomain_1"/>
</dbReference>
<comment type="caution">
    <text evidence="6">The sequence shown here is derived from an EMBL/GenBank/DDBJ whole genome shotgun (WGS) entry which is preliminary data.</text>
</comment>
<dbReference type="PANTHER" id="PTHR21621">
    <property type="entry name" value="RIBOSOMAL PROTEIN S6 MODIFICATION PROTEIN"/>
    <property type="match status" value="1"/>
</dbReference>
<reference evidence="6" key="1">
    <citation type="journal article" date="2014" name="Int. J. Syst. Evol. Microbiol.">
        <title>Complete genome sequence of Corynebacterium casei LMG S-19264T (=DSM 44701T), isolated from a smear-ripened cheese.</title>
        <authorList>
            <consortium name="US DOE Joint Genome Institute (JGI-PGF)"/>
            <person name="Walter F."/>
            <person name="Albersmeier A."/>
            <person name="Kalinowski J."/>
            <person name="Ruckert C."/>
        </authorList>
    </citation>
    <scope>NUCLEOTIDE SEQUENCE</scope>
    <source>
        <strain evidence="6">JCM 11219</strain>
    </source>
</reference>
<dbReference type="InterPro" id="IPR013651">
    <property type="entry name" value="ATP-grasp_RimK-type"/>
</dbReference>
<dbReference type="Pfam" id="PF08443">
    <property type="entry name" value="RimK"/>
    <property type="match status" value="1"/>
</dbReference>
<dbReference type="Gene3D" id="3.30.1490.20">
    <property type="entry name" value="ATP-grasp fold, A domain"/>
    <property type="match status" value="1"/>
</dbReference>
<evidence type="ECO:0000313" key="6">
    <source>
        <dbReference type="EMBL" id="GGI83577.1"/>
    </source>
</evidence>
<name>A0A830E579_9CREN</name>
<keyword evidence="3 4" id="KW-0067">ATP-binding</keyword>
<evidence type="ECO:0000256" key="4">
    <source>
        <dbReference type="PROSITE-ProRule" id="PRU00409"/>
    </source>
</evidence>
<keyword evidence="1" id="KW-0479">Metal-binding</keyword>
<dbReference type="PANTHER" id="PTHR21621:SF0">
    <property type="entry name" value="BETA-CITRYLGLUTAMATE SYNTHASE B-RELATED"/>
    <property type="match status" value="1"/>
</dbReference>
<dbReference type="Gene3D" id="3.40.50.20">
    <property type="match status" value="1"/>
</dbReference>
<dbReference type="Gene3D" id="3.30.470.20">
    <property type="entry name" value="ATP-grasp fold, B domain"/>
    <property type="match status" value="1"/>
</dbReference>
<dbReference type="InterPro" id="IPR004666">
    <property type="entry name" value="Rp_bS6_RimK/Lys_biosynth_LsyX"/>
</dbReference>
<evidence type="ECO:0000259" key="5">
    <source>
        <dbReference type="PROSITE" id="PS50975"/>
    </source>
</evidence>
<evidence type="ECO:0000256" key="1">
    <source>
        <dbReference type="ARBA" id="ARBA00022723"/>
    </source>
</evidence>
<gene>
    <name evidence="6" type="ORF">GCM10007112_20460</name>
</gene>
<feature type="domain" description="ATP-grasp" evidence="5">
    <location>
        <begin position="118"/>
        <end position="297"/>
    </location>
</feature>
<accession>A0A830E579</accession>
<evidence type="ECO:0000313" key="7">
    <source>
        <dbReference type="Proteomes" id="UP000657075"/>
    </source>
</evidence>
<dbReference type="GO" id="GO:0005737">
    <property type="term" value="C:cytoplasm"/>
    <property type="evidence" value="ECO:0007669"/>
    <property type="project" value="TreeGrafter"/>
</dbReference>
<dbReference type="GO" id="GO:0046872">
    <property type="term" value="F:metal ion binding"/>
    <property type="evidence" value="ECO:0007669"/>
    <property type="project" value="UniProtKB-KW"/>
</dbReference>
<evidence type="ECO:0000256" key="3">
    <source>
        <dbReference type="ARBA" id="ARBA00022840"/>
    </source>
</evidence>
<organism evidence="6 7">
    <name type="scientific">Vulcanisaeta souniana JCM 11219</name>
    <dbReference type="NCBI Taxonomy" id="1293586"/>
    <lineage>
        <taxon>Archaea</taxon>
        <taxon>Thermoproteota</taxon>
        <taxon>Thermoprotei</taxon>
        <taxon>Thermoproteales</taxon>
        <taxon>Thermoproteaceae</taxon>
        <taxon>Vulcanisaeta</taxon>
    </lineage>
</organism>
<proteinExistence type="predicted"/>
<evidence type="ECO:0000256" key="2">
    <source>
        <dbReference type="ARBA" id="ARBA00022741"/>
    </source>
</evidence>
<dbReference type="SUPFAM" id="SSF56059">
    <property type="entry name" value="Glutathione synthetase ATP-binding domain-like"/>
    <property type="match status" value="1"/>
</dbReference>